<gene>
    <name evidence="1" type="ORF">CCAP1982_LOCUS20774</name>
</gene>
<accession>A0A811VBP8</accession>
<reference evidence="1" key="1">
    <citation type="submission" date="2020-11" db="EMBL/GenBank/DDBJ databases">
        <authorList>
            <person name="Whitehead M."/>
        </authorList>
    </citation>
    <scope>NUCLEOTIDE SEQUENCE</scope>
    <source>
        <strain evidence="1">EGII</strain>
    </source>
</reference>
<protein>
    <submittedName>
        <fullName evidence="1">(Mediterranean fruit fly) hypothetical protein</fullName>
    </submittedName>
</protein>
<proteinExistence type="predicted"/>
<dbReference type="AlphaFoldDB" id="A0A811VBP8"/>
<dbReference type="EMBL" id="CAJHJT010000056">
    <property type="protein sequence ID" value="CAD7012667.1"/>
    <property type="molecule type" value="Genomic_DNA"/>
</dbReference>
<organism evidence="1 2">
    <name type="scientific">Ceratitis capitata</name>
    <name type="common">Mediterranean fruit fly</name>
    <name type="synonym">Tephritis capitata</name>
    <dbReference type="NCBI Taxonomy" id="7213"/>
    <lineage>
        <taxon>Eukaryota</taxon>
        <taxon>Metazoa</taxon>
        <taxon>Ecdysozoa</taxon>
        <taxon>Arthropoda</taxon>
        <taxon>Hexapoda</taxon>
        <taxon>Insecta</taxon>
        <taxon>Pterygota</taxon>
        <taxon>Neoptera</taxon>
        <taxon>Endopterygota</taxon>
        <taxon>Diptera</taxon>
        <taxon>Brachycera</taxon>
        <taxon>Muscomorpha</taxon>
        <taxon>Tephritoidea</taxon>
        <taxon>Tephritidae</taxon>
        <taxon>Ceratitis</taxon>
        <taxon>Ceratitis</taxon>
    </lineage>
</organism>
<comment type="caution">
    <text evidence="1">The sequence shown here is derived from an EMBL/GenBank/DDBJ whole genome shotgun (WGS) entry which is preliminary data.</text>
</comment>
<sequence>MAATTFIAAAHSTAAGDMKPTTKAATAVIAAAITITLSLLNSSDKNCTCSSSTLGDCCKFTDGCNDTLRGDRVVGSGGIGVSCCSVAGRSVWLPQAMYAANLHFKVVTTIILSSYASATTATTTAKTTNEKQKKSNK</sequence>
<keyword evidence="2" id="KW-1185">Reference proteome</keyword>
<name>A0A811VBP8_CERCA</name>
<evidence type="ECO:0000313" key="1">
    <source>
        <dbReference type="EMBL" id="CAD7012667.1"/>
    </source>
</evidence>
<evidence type="ECO:0000313" key="2">
    <source>
        <dbReference type="Proteomes" id="UP000606786"/>
    </source>
</evidence>
<dbReference type="Proteomes" id="UP000606786">
    <property type="component" value="Unassembled WGS sequence"/>
</dbReference>